<sequence length="114" mass="12354">VWGIFYASVYGAKSSLKPLVADNIAVVAGIAFSLINVRIGLGRVKSLAAQNPTTTSVSRLQYNVPGSVGSEDLAYPMRPRAHVYQIKTETIDDESDSKVVLDMSLRDDNALNRV</sequence>
<keyword evidence="3" id="KW-1185">Reference proteome</keyword>
<dbReference type="EMBL" id="JBAHYK010003321">
    <property type="protein sequence ID" value="KAL0563645.1"/>
    <property type="molecule type" value="Genomic_DNA"/>
</dbReference>
<evidence type="ECO:0000313" key="2">
    <source>
        <dbReference type="EMBL" id="KAL0563645.1"/>
    </source>
</evidence>
<keyword evidence="1" id="KW-0812">Transmembrane</keyword>
<proteinExistence type="predicted"/>
<feature type="non-terminal residue" evidence="2">
    <location>
        <position position="1"/>
    </location>
</feature>
<dbReference type="Proteomes" id="UP001465976">
    <property type="component" value="Unassembled WGS sequence"/>
</dbReference>
<evidence type="ECO:0000256" key="1">
    <source>
        <dbReference type="SAM" id="Phobius"/>
    </source>
</evidence>
<accession>A0ABR3ELE4</accession>
<organism evidence="2 3">
    <name type="scientific">Marasmius crinis-equi</name>
    <dbReference type="NCBI Taxonomy" id="585013"/>
    <lineage>
        <taxon>Eukaryota</taxon>
        <taxon>Fungi</taxon>
        <taxon>Dikarya</taxon>
        <taxon>Basidiomycota</taxon>
        <taxon>Agaricomycotina</taxon>
        <taxon>Agaricomycetes</taxon>
        <taxon>Agaricomycetidae</taxon>
        <taxon>Agaricales</taxon>
        <taxon>Marasmiineae</taxon>
        <taxon>Marasmiaceae</taxon>
        <taxon>Marasmius</taxon>
    </lineage>
</organism>
<keyword evidence="1" id="KW-0472">Membrane</keyword>
<keyword evidence="1" id="KW-1133">Transmembrane helix</keyword>
<evidence type="ECO:0000313" key="3">
    <source>
        <dbReference type="Proteomes" id="UP001465976"/>
    </source>
</evidence>
<protein>
    <submittedName>
        <fullName evidence="2">Uncharacterized protein</fullName>
    </submittedName>
</protein>
<gene>
    <name evidence="2" type="ORF">V5O48_018420</name>
</gene>
<comment type="caution">
    <text evidence="2">The sequence shown here is derived from an EMBL/GenBank/DDBJ whole genome shotgun (WGS) entry which is preliminary data.</text>
</comment>
<reference evidence="2 3" key="1">
    <citation type="submission" date="2024-02" db="EMBL/GenBank/DDBJ databases">
        <title>A draft genome for the cacao thread blight pathogen Marasmius crinis-equi.</title>
        <authorList>
            <person name="Cohen S.P."/>
            <person name="Baruah I.K."/>
            <person name="Amoako-Attah I."/>
            <person name="Bukari Y."/>
            <person name="Meinhardt L.W."/>
            <person name="Bailey B.A."/>
        </authorList>
    </citation>
    <scope>NUCLEOTIDE SEQUENCE [LARGE SCALE GENOMIC DNA]</scope>
    <source>
        <strain evidence="2 3">GH-76</strain>
    </source>
</reference>
<feature type="transmembrane region" description="Helical" evidence="1">
    <location>
        <begin position="20"/>
        <end position="41"/>
    </location>
</feature>
<name>A0ABR3ELE4_9AGAR</name>